<protein>
    <submittedName>
        <fullName evidence="3">Uncharacterized protein</fullName>
    </submittedName>
</protein>
<comment type="caution">
    <text evidence="3">The sequence shown here is derived from an EMBL/GenBank/DDBJ whole genome shotgun (WGS) entry which is preliminary data.</text>
</comment>
<keyword evidence="2" id="KW-0732">Signal</keyword>
<reference evidence="3 4" key="1">
    <citation type="submission" date="2023-10" db="EMBL/GenBank/DDBJ databases">
        <title>Genome-Wide Identification Analysis in wild type Solanum Pinnatisectum Reveals Some Genes Defensing Phytophthora Infestans.</title>
        <authorList>
            <person name="Sun C."/>
        </authorList>
    </citation>
    <scope>NUCLEOTIDE SEQUENCE [LARGE SCALE GENOMIC DNA]</scope>
    <source>
        <strain evidence="3">LQN</strain>
        <tissue evidence="3">Leaf</tissue>
    </source>
</reference>
<dbReference type="Proteomes" id="UP001311915">
    <property type="component" value="Unassembled WGS sequence"/>
</dbReference>
<sequence length="168" mass="17918">MGTPSPPHSQFIFHIFTLFFLISLNHPYSQAMSTITTMAKNQISCTMCSSCDNPCQPISPPPQIYPPPPPPPSSSGYICPPLPPVYVPPPNNGGGNSGGGGDGNGGGNYPPPSNNPYGYPTPPPPNPIVPYFPFYFHSPPPPTSKSIQLKKHPLVTCLIFGVAIFFLL</sequence>
<dbReference type="PANTHER" id="PTHR37702:SF17">
    <property type="entry name" value="TRANSMEMBRANE PROTEIN"/>
    <property type="match status" value="1"/>
</dbReference>
<dbReference type="EMBL" id="JAWPEI010000008">
    <property type="protein sequence ID" value="KAK4717426.1"/>
    <property type="molecule type" value="Genomic_DNA"/>
</dbReference>
<evidence type="ECO:0000256" key="2">
    <source>
        <dbReference type="SAM" id="SignalP"/>
    </source>
</evidence>
<dbReference type="PRINTS" id="PR01217">
    <property type="entry name" value="PRICHEXTENSN"/>
</dbReference>
<evidence type="ECO:0000313" key="4">
    <source>
        <dbReference type="Proteomes" id="UP001311915"/>
    </source>
</evidence>
<organism evidence="3 4">
    <name type="scientific">Solanum pinnatisectum</name>
    <name type="common">tansyleaf nightshade</name>
    <dbReference type="NCBI Taxonomy" id="50273"/>
    <lineage>
        <taxon>Eukaryota</taxon>
        <taxon>Viridiplantae</taxon>
        <taxon>Streptophyta</taxon>
        <taxon>Embryophyta</taxon>
        <taxon>Tracheophyta</taxon>
        <taxon>Spermatophyta</taxon>
        <taxon>Magnoliopsida</taxon>
        <taxon>eudicotyledons</taxon>
        <taxon>Gunneridae</taxon>
        <taxon>Pentapetalae</taxon>
        <taxon>asterids</taxon>
        <taxon>lamiids</taxon>
        <taxon>Solanales</taxon>
        <taxon>Solanaceae</taxon>
        <taxon>Solanoideae</taxon>
        <taxon>Solaneae</taxon>
        <taxon>Solanum</taxon>
    </lineage>
</organism>
<feature type="region of interest" description="Disordered" evidence="1">
    <location>
        <begin position="89"/>
        <end position="120"/>
    </location>
</feature>
<dbReference type="PANTHER" id="PTHR37702">
    <property type="entry name" value="PROLINE-RICH FAMILY PROTEIN"/>
    <property type="match status" value="1"/>
</dbReference>
<evidence type="ECO:0000313" key="3">
    <source>
        <dbReference type="EMBL" id="KAK4717426.1"/>
    </source>
</evidence>
<evidence type="ECO:0000256" key="1">
    <source>
        <dbReference type="SAM" id="MobiDB-lite"/>
    </source>
</evidence>
<name>A0AAV9KVV6_9SOLN</name>
<accession>A0AAV9KVV6</accession>
<feature type="compositionally biased region" description="Gly residues" evidence="1">
    <location>
        <begin position="92"/>
        <end position="108"/>
    </location>
</feature>
<feature type="compositionally biased region" description="Pro residues" evidence="1">
    <location>
        <begin position="109"/>
        <end position="120"/>
    </location>
</feature>
<proteinExistence type="predicted"/>
<keyword evidence="4" id="KW-1185">Reference proteome</keyword>
<feature type="chain" id="PRO_5043406990" evidence="2">
    <location>
        <begin position="32"/>
        <end position="168"/>
    </location>
</feature>
<dbReference type="AlphaFoldDB" id="A0AAV9KVV6"/>
<feature type="signal peptide" evidence="2">
    <location>
        <begin position="1"/>
        <end position="31"/>
    </location>
</feature>
<gene>
    <name evidence="3" type="ORF">R3W88_015764</name>
</gene>